<reference evidence="1" key="1">
    <citation type="submission" date="2021-02" db="EMBL/GenBank/DDBJ databases">
        <authorList>
            <person name="Nowell W R."/>
        </authorList>
    </citation>
    <scope>NUCLEOTIDE SEQUENCE</scope>
</reference>
<feature type="non-terminal residue" evidence="1">
    <location>
        <position position="1"/>
    </location>
</feature>
<comment type="caution">
    <text evidence="1">The sequence shown here is derived from an EMBL/GenBank/DDBJ whole genome shotgun (WGS) entry which is preliminary data.</text>
</comment>
<dbReference type="Proteomes" id="UP000663823">
    <property type="component" value="Unassembled WGS sequence"/>
</dbReference>
<evidence type="ECO:0000313" key="1">
    <source>
        <dbReference type="EMBL" id="CAF4350030.1"/>
    </source>
</evidence>
<protein>
    <submittedName>
        <fullName evidence="1">Uncharacterized protein</fullName>
    </submittedName>
</protein>
<gene>
    <name evidence="1" type="ORF">OTI717_LOCUS43517</name>
</gene>
<dbReference type="EMBL" id="CAJOAX010063347">
    <property type="protein sequence ID" value="CAF4350030.1"/>
    <property type="molecule type" value="Genomic_DNA"/>
</dbReference>
<proteinExistence type="predicted"/>
<sequence>MYPTVENLLSTLLSQYPEFPIQSITSLRREMKALGFKYRKTKKAKVLMDSVTFQAQRAIYFRKIDQLRSNNSILYYHDETWL</sequence>
<feature type="non-terminal residue" evidence="1">
    <location>
        <position position="82"/>
    </location>
</feature>
<name>A0A820KXF2_9BILA</name>
<dbReference type="AlphaFoldDB" id="A0A820KXF2"/>
<evidence type="ECO:0000313" key="2">
    <source>
        <dbReference type="Proteomes" id="UP000663823"/>
    </source>
</evidence>
<accession>A0A820KXF2</accession>
<organism evidence="1 2">
    <name type="scientific">Rotaria sordida</name>
    <dbReference type="NCBI Taxonomy" id="392033"/>
    <lineage>
        <taxon>Eukaryota</taxon>
        <taxon>Metazoa</taxon>
        <taxon>Spiralia</taxon>
        <taxon>Gnathifera</taxon>
        <taxon>Rotifera</taxon>
        <taxon>Eurotatoria</taxon>
        <taxon>Bdelloidea</taxon>
        <taxon>Philodinida</taxon>
        <taxon>Philodinidae</taxon>
        <taxon>Rotaria</taxon>
    </lineage>
</organism>